<evidence type="ECO:0000256" key="2">
    <source>
        <dbReference type="ARBA" id="ARBA00022475"/>
    </source>
</evidence>
<evidence type="ECO:0000256" key="3">
    <source>
        <dbReference type="ARBA" id="ARBA00022692"/>
    </source>
</evidence>
<keyword evidence="3 7" id="KW-0812">Transmembrane</keyword>
<evidence type="ECO:0000256" key="5">
    <source>
        <dbReference type="ARBA" id="ARBA00023136"/>
    </source>
</evidence>
<comment type="caution">
    <text evidence="9">The sequence shown here is derived from an EMBL/GenBank/DDBJ whole genome shotgun (WGS) entry which is preliminary data.</text>
</comment>
<comment type="subcellular location">
    <subcellularLocation>
        <location evidence="1">Cell membrane</location>
        <topology evidence="1">Multi-pass membrane protein</topology>
    </subcellularLocation>
</comment>
<feature type="transmembrane region" description="Helical" evidence="7">
    <location>
        <begin position="172"/>
        <end position="191"/>
    </location>
</feature>
<keyword evidence="10" id="KW-1185">Reference proteome</keyword>
<dbReference type="EMBL" id="JARBHB010000005">
    <property type="protein sequence ID" value="KAJ8882928.1"/>
    <property type="molecule type" value="Genomic_DNA"/>
</dbReference>
<feature type="domain" description="ABC-2 type transporter transmembrane" evidence="8">
    <location>
        <begin position="66"/>
        <end position="186"/>
    </location>
</feature>
<accession>A0ABQ9HF35</accession>
<evidence type="ECO:0000256" key="6">
    <source>
        <dbReference type="SAM" id="MobiDB-lite"/>
    </source>
</evidence>
<keyword evidence="2" id="KW-1003">Cell membrane</keyword>
<name>A0ABQ9HF35_9NEOP</name>
<keyword evidence="5 7" id="KW-0472">Membrane</keyword>
<gene>
    <name evidence="9" type="ORF">PR048_014767</name>
</gene>
<sequence length="311" mass="35486">MVRSLGYKMLKDPLQKRSTIGTLHGRREVGECPERPQRMPIPAQLLEFSYRLFTVKWALLKSLLKIYLMMMFFGVALTTWAITAERKQGLVNRNIVSGVRTLEVLFSYILAEFVLMCGQAFILVFFSFVVYKFQCVGNVMLAITLIFIQGLNGILLGLVISSSCDREETTSYLAIGSLVPLLIFCGTNHLASRRDGNASANHQPDFTADDARQRPQSHHGPRVELLPLRDLRRIHHDVRVDNTVRRGRRHHIQIQETVKLDRQTPGVPTVLFSHGVVRPKEARACSKEADRNKRVVTTLQLITYEDLFNER</sequence>
<evidence type="ECO:0000313" key="10">
    <source>
        <dbReference type="Proteomes" id="UP001159363"/>
    </source>
</evidence>
<feature type="region of interest" description="Disordered" evidence="6">
    <location>
        <begin position="195"/>
        <end position="219"/>
    </location>
</feature>
<evidence type="ECO:0000256" key="1">
    <source>
        <dbReference type="ARBA" id="ARBA00004651"/>
    </source>
</evidence>
<evidence type="ECO:0000313" key="9">
    <source>
        <dbReference type="EMBL" id="KAJ8882928.1"/>
    </source>
</evidence>
<protein>
    <recommendedName>
        <fullName evidence="8">ABC-2 type transporter transmembrane domain-containing protein</fullName>
    </recommendedName>
</protein>
<proteinExistence type="predicted"/>
<dbReference type="Proteomes" id="UP001159363">
    <property type="component" value="Chromosome 4"/>
</dbReference>
<dbReference type="Pfam" id="PF01061">
    <property type="entry name" value="ABC2_membrane"/>
    <property type="match status" value="1"/>
</dbReference>
<keyword evidence="4 7" id="KW-1133">Transmembrane helix</keyword>
<dbReference type="InterPro" id="IPR013525">
    <property type="entry name" value="ABC2_TM"/>
</dbReference>
<feature type="transmembrane region" description="Helical" evidence="7">
    <location>
        <begin position="104"/>
        <end position="131"/>
    </location>
</feature>
<evidence type="ECO:0000256" key="4">
    <source>
        <dbReference type="ARBA" id="ARBA00022989"/>
    </source>
</evidence>
<evidence type="ECO:0000256" key="7">
    <source>
        <dbReference type="SAM" id="Phobius"/>
    </source>
</evidence>
<feature type="transmembrane region" description="Helical" evidence="7">
    <location>
        <begin position="138"/>
        <end position="160"/>
    </location>
</feature>
<reference evidence="9 10" key="1">
    <citation type="submission" date="2023-02" db="EMBL/GenBank/DDBJ databases">
        <title>LHISI_Scaffold_Assembly.</title>
        <authorList>
            <person name="Stuart O.P."/>
            <person name="Cleave R."/>
            <person name="Magrath M.J.L."/>
            <person name="Mikheyev A.S."/>
        </authorList>
    </citation>
    <scope>NUCLEOTIDE SEQUENCE [LARGE SCALE GENOMIC DNA]</scope>
    <source>
        <strain evidence="9">Daus_M_001</strain>
        <tissue evidence="9">Leg muscle</tissue>
    </source>
</reference>
<organism evidence="9 10">
    <name type="scientific">Dryococelus australis</name>
    <dbReference type="NCBI Taxonomy" id="614101"/>
    <lineage>
        <taxon>Eukaryota</taxon>
        <taxon>Metazoa</taxon>
        <taxon>Ecdysozoa</taxon>
        <taxon>Arthropoda</taxon>
        <taxon>Hexapoda</taxon>
        <taxon>Insecta</taxon>
        <taxon>Pterygota</taxon>
        <taxon>Neoptera</taxon>
        <taxon>Polyneoptera</taxon>
        <taxon>Phasmatodea</taxon>
        <taxon>Verophasmatodea</taxon>
        <taxon>Anareolatae</taxon>
        <taxon>Phasmatidae</taxon>
        <taxon>Eurycanthinae</taxon>
        <taxon>Dryococelus</taxon>
    </lineage>
</organism>
<evidence type="ECO:0000259" key="8">
    <source>
        <dbReference type="Pfam" id="PF01061"/>
    </source>
</evidence>
<dbReference type="PANTHER" id="PTHR30294">
    <property type="entry name" value="MEMBRANE COMPONENT OF ABC TRANSPORTER YHHJ-RELATED"/>
    <property type="match status" value="1"/>
</dbReference>
<feature type="transmembrane region" description="Helical" evidence="7">
    <location>
        <begin position="66"/>
        <end position="84"/>
    </location>
</feature>
<dbReference type="PANTHER" id="PTHR30294:SF38">
    <property type="entry name" value="TRANSPORT PERMEASE PROTEIN"/>
    <property type="match status" value="1"/>
</dbReference>
<dbReference type="InterPro" id="IPR051449">
    <property type="entry name" value="ABC-2_transporter_component"/>
</dbReference>